<feature type="region of interest" description="Disordered" evidence="11">
    <location>
        <begin position="51"/>
        <end position="79"/>
    </location>
</feature>
<dbReference type="STRING" id="1121001.SAMN02745857_02398"/>
<keyword evidence="12" id="KW-0966">Cell projection</keyword>
<dbReference type="Pfam" id="PF03748">
    <property type="entry name" value="FliL"/>
    <property type="match status" value="1"/>
</dbReference>
<dbReference type="GO" id="GO:0006935">
    <property type="term" value="P:chemotaxis"/>
    <property type="evidence" value="ECO:0007669"/>
    <property type="project" value="UniProtKB-KW"/>
</dbReference>
<keyword evidence="12" id="KW-0969">Cilium</keyword>
<evidence type="ECO:0000256" key="5">
    <source>
        <dbReference type="ARBA" id="ARBA00022500"/>
    </source>
</evidence>
<keyword evidence="6 10" id="KW-0812">Transmembrane</keyword>
<evidence type="ECO:0000256" key="6">
    <source>
        <dbReference type="ARBA" id="ARBA00022692"/>
    </source>
</evidence>
<dbReference type="OrthoDB" id="5297029at2"/>
<evidence type="ECO:0000313" key="12">
    <source>
        <dbReference type="EMBL" id="SMC26171.1"/>
    </source>
</evidence>
<proteinExistence type="inferred from homology"/>
<dbReference type="InterPro" id="IPR005503">
    <property type="entry name" value="FliL"/>
</dbReference>
<keyword evidence="13" id="KW-1185">Reference proteome</keyword>
<keyword evidence="4" id="KW-1003">Cell membrane</keyword>
<reference evidence="12 13" key="1">
    <citation type="submission" date="2017-04" db="EMBL/GenBank/DDBJ databases">
        <authorList>
            <person name="Afonso C.L."/>
            <person name="Miller P.J."/>
            <person name="Scott M.A."/>
            <person name="Spackman E."/>
            <person name="Goraichik I."/>
            <person name="Dimitrov K.M."/>
            <person name="Suarez D.L."/>
            <person name="Swayne D.E."/>
        </authorList>
    </citation>
    <scope>NUCLEOTIDE SEQUENCE [LARGE SCALE GENOMIC DNA]</scope>
    <source>
        <strain evidence="12 13">DSM 23236</strain>
    </source>
</reference>
<protein>
    <recommendedName>
        <fullName evidence="10">Flagellar protein FliL</fullName>
    </recommendedName>
</protein>
<keyword evidence="8 10" id="KW-1133">Transmembrane helix</keyword>
<feature type="transmembrane region" description="Helical" evidence="10">
    <location>
        <begin position="15"/>
        <end position="39"/>
    </location>
</feature>
<evidence type="ECO:0000256" key="3">
    <source>
        <dbReference type="ARBA" id="ARBA00008281"/>
    </source>
</evidence>
<evidence type="ECO:0000313" key="13">
    <source>
        <dbReference type="Proteomes" id="UP000192761"/>
    </source>
</evidence>
<dbReference type="RefSeq" id="WP_084091039.1">
    <property type="nucleotide sequence ID" value="NZ_FWXD01000013.1"/>
</dbReference>
<dbReference type="GO" id="GO:0005886">
    <property type="term" value="C:plasma membrane"/>
    <property type="evidence" value="ECO:0007669"/>
    <property type="project" value="UniProtKB-SubCell"/>
</dbReference>
<accession>A0A1W1XRL8</accession>
<name>A0A1W1XRL8_9NEIS</name>
<dbReference type="Proteomes" id="UP000192761">
    <property type="component" value="Unassembled WGS sequence"/>
</dbReference>
<gene>
    <name evidence="12" type="ORF">SAMN02745857_02398</name>
</gene>
<evidence type="ECO:0000256" key="9">
    <source>
        <dbReference type="ARBA" id="ARBA00023136"/>
    </source>
</evidence>
<comment type="similarity">
    <text evidence="3 10">Belongs to the FliL family.</text>
</comment>
<organism evidence="12 13">
    <name type="scientific">Andreprevotia lacus DSM 23236</name>
    <dbReference type="NCBI Taxonomy" id="1121001"/>
    <lineage>
        <taxon>Bacteria</taxon>
        <taxon>Pseudomonadati</taxon>
        <taxon>Pseudomonadota</taxon>
        <taxon>Betaproteobacteria</taxon>
        <taxon>Neisseriales</taxon>
        <taxon>Chitinibacteraceae</taxon>
        <taxon>Andreprevotia</taxon>
    </lineage>
</organism>
<dbReference type="PANTHER" id="PTHR35091">
    <property type="entry name" value="FLAGELLAR PROTEIN FLIL"/>
    <property type="match status" value="1"/>
</dbReference>
<keyword evidence="12" id="KW-0282">Flagellum</keyword>
<evidence type="ECO:0000256" key="4">
    <source>
        <dbReference type="ARBA" id="ARBA00022475"/>
    </source>
</evidence>
<keyword evidence="5 10" id="KW-0145">Chemotaxis</keyword>
<keyword evidence="10" id="KW-0997">Cell inner membrane</keyword>
<evidence type="ECO:0000256" key="7">
    <source>
        <dbReference type="ARBA" id="ARBA00022779"/>
    </source>
</evidence>
<evidence type="ECO:0000256" key="8">
    <source>
        <dbReference type="ARBA" id="ARBA00022989"/>
    </source>
</evidence>
<dbReference type="GO" id="GO:0071978">
    <property type="term" value="P:bacterial-type flagellum-dependent swarming motility"/>
    <property type="evidence" value="ECO:0007669"/>
    <property type="project" value="TreeGrafter"/>
</dbReference>
<evidence type="ECO:0000256" key="10">
    <source>
        <dbReference type="RuleBase" id="RU364125"/>
    </source>
</evidence>
<keyword evidence="9 10" id="KW-0472">Membrane</keyword>
<evidence type="ECO:0000256" key="1">
    <source>
        <dbReference type="ARBA" id="ARBA00002254"/>
    </source>
</evidence>
<comment type="subcellular location">
    <subcellularLocation>
        <location evidence="10">Cell inner membrane</location>
    </subcellularLocation>
    <subcellularLocation>
        <location evidence="2">Cell membrane</location>
        <topology evidence="2">Single-pass membrane protein</topology>
    </subcellularLocation>
</comment>
<evidence type="ECO:0000256" key="11">
    <source>
        <dbReference type="SAM" id="MobiDB-lite"/>
    </source>
</evidence>
<dbReference type="PANTHER" id="PTHR35091:SF2">
    <property type="entry name" value="FLAGELLAR PROTEIN FLIL"/>
    <property type="match status" value="1"/>
</dbReference>
<evidence type="ECO:0000256" key="2">
    <source>
        <dbReference type="ARBA" id="ARBA00004162"/>
    </source>
</evidence>
<dbReference type="GO" id="GO:0009425">
    <property type="term" value="C:bacterial-type flagellum basal body"/>
    <property type="evidence" value="ECO:0007669"/>
    <property type="project" value="InterPro"/>
</dbReference>
<dbReference type="AlphaFoldDB" id="A0A1W1XRL8"/>
<keyword evidence="7 10" id="KW-0283">Flagellar rotation</keyword>
<comment type="function">
    <text evidence="1 10">Controls the rotational direction of flagella during chemotaxis.</text>
</comment>
<sequence length="181" mass="19671">MAEAKSDAPKGKKNFLLIIVIVLLLVLLLVVGGVAAFLLMGNKDASVDEAVAEAAPHGQEAAKPEKKKKKEEKKDAHPPVFEKLQQVTVNLSNGDQSAVLQTDISLEVADSETSEKVKQYLPKIQGQINLFLSAQKPDDARDVSKRDKLGKDIRKLVNKILGVEGEDEGVLSVNFTTFIVQ</sequence>
<dbReference type="EMBL" id="FWXD01000013">
    <property type="protein sequence ID" value="SMC26171.1"/>
    <property type="molecule type" value="Genomic_DNA"/>
</dbReference>